<dbReference type="GO" id="GO:0008270">
    <property type="term" value="F:zinc ion binding"/>
    <property type="evidence" value="ECO:0007669"/>
    <property type="project" value="UniProtKB-KW"/>
</dbReference>
<evidence type="ECO:0000256" key="1">
    <source>
        <dbReference type="PROSITE-ProRule" id="PRU00047"/>
    </source>
</evidence>
<sequence length="414" mass="47109">MSRLGCAGVVAQLVIDIPFLPIKYTSNCSFSLLCLCLSLLLCVYHKTLTSIYFRTIPVKASMCGKSGRMRKQRVRWLNSWKRMWVSLISRCSNLKFGDKKIQIHFRYERLVSCCFYCGYLGHLEKNCDKRAKDIINGCLEEGKYGDWLKAQDIFYPSAPSTSFSNNSARETSQPTHHSPDSRTQDIDNNTPLSQPNSNSKALNPLQKSALVPSDISANDSETQQIITQPSKPNKPLPISIPQDMDTEIPLDNPKNNHPNENQIPTSDIHMEAQFIKPEKAKPTQPQVIPNTNQQSIIFPILQTKPDSPLNPPIPNTPVIPYQPELLTSTHKSVWKRKPFSGVRIWDHPWVPNMPRLNQQTKTSAPPNIKLVKDLLEESGRRWNRELVMTYFPPQEAKAILNITGMDPHQKDRMT</sequence>
<feature type="region of interest" description="Disordered" evidence="2">
    <location>
        <begin position="217"/>
        <end position="245"/>
    </location>
</feature>
<dbReference type="Proteomes" id="UP000325081">
    <property type="component" value="Unassembled WGS sequence"/>
</dbReference>
<evidence type="ECO:0000256" key="2">
    <source>
        <dbReference type="SAM" id="MobiDB-lite"/>
    </source>
</evidence>
<dbReference type="PROSITE" id="PS50158">
    <property type="entry name" value="ZF_CCHC"/>
    <property type="match status" value="1"/>
</dbReference>
<dbReference type="AlphaFoldDB" id="A0A5A7QQ58"/>
<gene>
    <name evidence="4" type="ORF">STAS_24189</name>
</gene>
<protein>
    <submittedName>
        <fullName evidence="4">Gag-pol polyprotein</fullName>
    </submittedName>
</protein>
<organism evidence="4 5">
    <name type="scientific">Striga asiatica</name>
    <name type="common">Asiatic witchweed</name>
    <name type="synonym">Buchnera asiatica</name>
    <dbReference type="NCBI Taxonomy" id="4170"/>
    <lineage>
        <taxon>Eukaryota</taxon>
        <taxon>Viridiplantae</taxon>
        <taxon>Streptophyta</taxon>
        <taxon>Embryophyta</taxon>
        <taxon>Tracheophyta</taxon>
        <taxon>Spermatophyta</taxon>
        <taxon>Magnoliopsida</taxon>
        <taxon>eudicotyledons</taxon>
        <taxon>Gunneridae</taxon>
        <taxon>Pentapetalae</taxon>
        <taxon>asterids</taxon>
        <taxon>lamiids</taxon>
        <taxon>Lamiales</taxon>
        <taxon>Orobanchaceae</taxon>
        <taxon>Buchnereae</taxon>
        <taxon>Striga</taxon>
    </lineage>
</organism>
<proteinExistence type="predicted"/>
<dbReference type="InterPro" id="IPR001878">
    <property type="entry name" value="Znf_CCHC"/>
</dbReference>
<evidence type="ECO:0000259" key="3">
    <source>
        <dbReference type="PROSITE" id="PS50158"/>
    </source>
</evidence>
<reference evidence="5" key="1">
    <citation type="journal article" date="2019" name="Curr. Biol.">
        <title>Genome Sequence of Striga asiatica Provides Insight into the Evolution of Plant Parasitism.</title>
        <authorList>
            <person name="Yoshida S."/>
            <person name="Kim S."/>
            <person name="Wafula E.K."/>
            <person name="Tanskanen J."/>
            <person name="Kim Y.M."/>
            <person name="Honaas L."/>
            <person name="Yang Z."/>
            <person name="Spallek T."/>
            <person name="Conn C.E."/>
            <person name="Ichihashi Y."/>
            <person name="Cheong K."/>
            <person name="Cui S."/>
            <person name="Der J.P."/>
            <person name="Gundlach H."/>
            <person name="Jiao Y."/>
            <person name="Hori C."/>
            <person name="Ishida J.K."/>
            <person name="Kasahara H."/>
            <person name="Kiba T."/>
            <person name="Kim M.S."/>
            <person name="Koo N."/>
            <person name="Laohavisit A."/>
            <person name="Lee Y.H."/>
            <person name="Lumba S."/>
            <person name="McCourt P."/>
            <person name="Mortimer J.C."/>
            <person name="Mutuku J.M."/>
            <person name="Nomura T."/>
            <person name="Sasaki-Sekimoto Y."/>
            <person name="Seto Y."/>
            <person name="Wang Y."/>
            <person name="Wakatake T."/>
            <person name="Sakakibara H."/>
            <person name="Demura T."/>
            <person name="Yamaguchi S."/>
            <person name="Yoneyama K."/>
            <person name="Manabe R.I."/>
            <person name="Nelson D.C."/>
            <person name="Schulman A.H."/>
            <person name="Timko M.P."/>
            <person name="dePamphilis C.W."/>
            <person name="Choi D."/>
            <person name="Shirasu K."/>
        </authorList>
    </citation>
    <scope>NUCLEOTIDE SEQUENCE [LARGE SCALE GENOMIC DNA]</scope>
    <source>
        <strain evidence="5">cv. UVA1</strain>
    </source>
</reference>
<name>A0A5A7QQ58_STRAF</name>
<feature type="compositionally biased region" description="Polar residues" evidence="2">
    <location>
        <begin position="160"/>
        <end position="176"/>
    </location>
</feature>
<accession>A0A5A7QQ58</accession>
<evidence type="ECO:0000313" key="4">
    <source>
        <dbReference type="EMBL" id="GER47116.1"/>
    </source>
</evidence>
<dbReference type="EMBL" id="BKCP01007737">
    <property type="protein sequence ID" value="GER47116.1"/>
    <property type="molecule type" value="Genomic_DNA"/>
</dbReference>
<feature type="compositionally biased region" description="Polar residues" evidence="2">
    <location>
        <begin position="186"/>
        <end position="201"/>
    </location>
</feature>
<keyword evidence="5" id="KW-1185">Reference proteome</keyword>
<feature type="compositionally biased region" description="Polar residues" evidence="2">
    <location>
        <begin position="217"/>
        <end position="231"/>
    </location>
</feature>
<feature type="region of interest" description="Disordered" evidence="2">
    <location>
        <begin position="160"/>
        <end position="203"/>
    </location>
</feature>
<evidence type="ECO:0000313" key="5">
    <source>
        <dbReference type="Proteomes" id="UP000325081"/>
    </source>
</evidence>
<dbReference type="OrthoDB" id="978193at2759"/>
<keyword evidence="1" id="KW-0862">Zinc</keyword>
<dbReference type="InterPro" id="IPR025836">
    <property type="entry name" value="Zn_knuckle_CX2CX4HX4C"/>
</dbReference>
<dbReference type="GO" id="GO:0003676">
    <property type="term" value="F:nucleic acid binding"/>
    <property type="evidence" value="ECO:0007669"/>
    <property type="project" value="InterPro"/>
</dbReference>
<feature type="non-terminal residue" evidence="4">
    <location>
        <position position="414"/>
    </location>
</feature>
<dbReference type="Pfam" id="PF14392">
    <property type="entry name" value="zf-CCHC_4"/>
    <property type="match status" value="1"/>
</dbReference>
<keyword evidence="1" id="KW-0863">Zinc-finger</keyword>
<keyword evidence="1" id="KW-0479">Metal-binding</keyword>
<feature type="domain" description="CCHC-type" evidence="3">
    <location>
        <begin position="114"/>
        <end position="129"/>
    </location>
</feature>
<comment type="caution">
    <text evidence="4">The sequence shown here is derived from an EMBL/GenBank/DDBJ whole genome shotgun (WGS) entry which is preliminary data.</text>
</comment>